<sequence length="409" mass="44034">MSKNEFADIIIIGGGLNGLAQALAFAVHGVTCHVIDRADQAAMLAPHFDGRVSAISSSSMKLFEAIGLGPALDGKGCPIEQIWVSDGLKPGSLDFVPAEGDGYLGQMFENQLIRRALYEAAQTRPEIRLHMPAEIAASQTDDAGVRVELKNGAVLTGSLLVVAEGRKSASRDAAGIRLTEWDYAHEAMVTAIFHEKPHNQVAYEIFYPTGPFAILPMLDDEAGRHRSAIVWSVSRTEAPVYKKLSPRGMAHEIEKAMGGLLGAIEMNAPVMGYPLNFQHANRLTDTRMVLVGDAAHGMHPIAGQGLNLGLRDVACLAQVVVEGMRLGLDPGDAQILDHYTRWRSLDVQSVMMATDTLNKLFGIPGKTASAARRLGLAAVQRMKPIKNFFMAEARGESGNLPKLLQGLPV</sequence>
<evidence type="ECO:0000256" key="4">
    <source>
        <dbReference type="ARBA" id="ARBA00022630"/>
    </source>
</evidence>
<keyword evidence="10" id="KW-1185">Reference proteome</keyword>
<dbReference type="Gene3D" id="3.50.50.60">
    <property type="entry name" value="FAD/NAD(P)-binding domain"/>
    <property type="match status" value="2"/>
</dbReference>
<dbReference type="FunFam" id="3.50.50.60:FF:000021">
    <property type="entry name" value="Ubiquinone biosynthesis monooxygenase COQ6"/>
    <property type="match status" value="1"/>
</dbReference>
<proteinExistence type="inferred from homology"/>
<dbReference type="InterPro" id="IPR018168">
    <property type="entry name" value="Ubi_Hdrlase_CS"/>
</dbReference>
<accession>A0A371B2F5</accession>
<dbReference type="AlphaFoldDB" id="A0A371B2F5"/>
<dbReference type="NCBIfam" id="TIGR01988">
    <property type="entry name" value="Ubi-OHases"/>
    <property type="match status" value="1"/>
</dbReference>
<dbReference type="GO" id="GO:0110142">
    <property type="term" value="C:ubiquinone biosynthesis complex"/>
    <property type="evidence" value="ECO:0007669"/>
    <property type="project" value="UniProtKB-ARBA"/>
</dbReference>
<dbReference type="GO" id="GO:0016705">
    <property type="term" value="F:oxidoreductase activity, acting on paired donors, with incorporation or reduction of molecular oxygen"/>
    <property type="evidence" value="ECO:0007669"/>
    <property type="project" value="InterPro"/>
</dbReference>
<gene>
    <name evidence="9" type="ORF">DXH95_15160</name>
</gene>
<keyword evidence="5" id="KW-0274">FAD</keyword>
<keyword evidence="7" id="KW-0503">Monooxygenase</keyword>
<dbReference type="EMBL" id="QRGP01000003">
    <property type="protein sequence ID" value="RDV01623.1"/>
    <property type="molecule type" value="Genomic_DNA"/>
</dbReference>
<dbReference type="GO" id="GO:0071949">
    <property type="term" value="F:FAD binding"/>
    <property type="evidence" value="ECO:0007669"/>
    <property type="project" value="InterPro"/>
</dbReference>
<dbReference type="RefSeq" id="WP_115550404.1">
    <property type="nucleotide sequence ID" value="NZ_QRGP01000003.1"/>
</dbReference>
<dbReference type="Proteomes" id="UP000263833">
    <property type="component" value="Unassembled WGS sequence"/>
</dbReference>
<evidence type="ECO:0000259" key="8">
    <source>
        <dbReference type="Pfam" id="PF01494"/>
    </source>
</evidence>
<evidence type="ECO:0000256" key="3">
    <source>
        <dbReference type="ARBA" id="ARBA00005349"/>
    </source>
</evidence>
<name>A0A371B2F5_9SPHN</name>
<dbReference type="InterPro" id="IPR002938">
    <property type="entry name" value="FAD-bd"/>
</dbReference>
<evidence type="ECO:0000256" key="1">
    <source>
        <dbReference type="ARBA" id="ARBA00001974"/>
    </source>
</evidence>
<comment type="caution">
    <text evidence="9">The sequence shown here is derived from an EMBL/GenBank/DDBJ whole genome shotgun (WGS) entry which is preliminary data.</text>
</comment>
<dbReference type="PROSITE" id="PS01304">
    <property type="entry name" value="UBIH"/>
    <property type="match status" value="1"/>
</dbReference>
<dbReference type="OrthoDB" id="9796623at2"/>
<evidence type="ECO:0000256" key="5">
    <source>
        <dbReference type="ARBA" id="ARBA00022827"/>
    </source>
</evidence>
<dbReference type="PANTHER" id="PTHR43876">
    <property type="entry name" value="UBIQUINONE BIOSYNTHESIS MONOOXYGENASE COQ6, MITOCHONDRIAL"/>
    <property type="match status" value="1"/>
</dbReference>
<dbReference type="GO" id="GO:0006744">
    <property type="term" value="P:ubiquinone biosynthetic process"/>
    <property type="evidence" value="ECO:0007669"/>
    <property type="project" value="UniProtKB-UniPathway"/>
</dbReference>
<dbReference type="PRINTS" id="PR00420">
    <property type="entry name" value="RNGMNOXGNASE"/>
</dbReference>
<evidence type="ECO:0000313" key="10">
    <source>
        <dbReference type="Proteomes" id="UP000263833"/>
    </source>
</evidence>
<evidence type="ECO:0000313" key="9">
    <source>
        <dbReference type="EMBL" id="RDV01623.1"/>
    </source>
</evidence>
<comment type="cofactor">
    <cofactor evidence="1">
        <name>FAD</name>
        <dbReference type="ChEBI" id="CHEBI:57692"/>
    </cofactor>
</comment>
<dbReference type="InterPro" id="IPR051205">
    <property type="entry name" value="UbiH/COQ6_monooxygenase"/>
</dbReference>
<protein>
    <submittedName>
        <fullName evidence="9">Ubiquinone biosynthesis protein UbiH</fullName>
    </submittedName>
</protein>
<evidence type="ECO:0000256" key="2">
    <source>
        <dbReference type="ARBA" id="ARBA00004749"/>
    </source>
</evidence>
<comment type="similarity">
    <text evidence="3">Belongs to the UbiH/COQ6 family.</text>
</comment>
<organism evidence="9 10">
    <name type="scientific">Sphingorhabdus pulchriflava</name>
    <dbReference type="NCBI Taxonomy" id="2292257"/>
    <lineage>
        <taxon>Bacteria</taxon>
        <taxon>Pseudomonadati</taxon>
        <taxon>Pseudomonadota</taxon>
        <taxon>Alphaproteobacteria</taxon>
        <taxon>Sphingomonadales</taxon>
        <taxon>Sphingomonadaceae</taxon>
        <taxon>Sphingorhabdus</taxon>
    </lineage>
</organism>
<feature type="domain" description="FAD-binding" evidence="8">
    <location>
        <begin position="8"/>
        <end position="352"/>
    </location>
</feature>
<dbReference type="SUPFAM" id="SSF51905">
    <property type="entry name" value="FAD/NAD(P)-binding domain"/>
    <property type="match status" value="1"/>
</dbReference>
<dbReference type="UniPathway" id="UPA00232"/>
<keyword evidence="9" id="KW-0830">Ubiquinone</keyword>
<evidence type="ECO:0000256" key="6">
    <source>
        <dbReference type="ARBA" id="ARBA00023002"/>
    </source>
</evidence>
<dbReference type="Pfam" id="PF01494">
    <property type="entry name" value="FAD_binding_3"/>
    <property type="match status" value="1"/>
</dbReference>
<reference evidence="10" key="1">
    <citation type="submission" date="2018-08" db="EMBL/GenBank/DDBJ databases">
        <authorList>
            <person name="Kim S.-J."/>
            <person name="Jung G.-Y."/>
        </authorList>
    </citation>
    <scope>NUCLEOTIDE SEQUENCE [LARGE SCALE GENOMIC DNA]</scope>
    <source>
        <strain evidence="10">GY_G</strain>
    </source>
</reference>
<dbReference type="InterPro" id="IPR010971">
    <property type="entry name" value="UbiH/COQ6"/>
</dbReference>
<comment type="pathway">
    <text evidence="2">Cofactor biosynthesis; ubiquinone biosynthesis.</text>
</comment>
<evidence type="ECO:0000256" key="7">
    <source>
        <dbReference type="ARBA" id="ARBA00023033"/>
    </source>
</evidence>
<keyword evidence="4" id="KW-0285">Flavoprotein</keyword>
<dbReference type="InterPro" id="IPR036188">
    <property type="entry name" value="FAD/NAD-bd_sf"/>
</dbReference>
<keyword evidence="6" id="KW-0560">Oxidoreductase</keyword>
<dbReference type="GO" id="GO:0004497">
    <property type="term" value="F:monooxygenase activity"/>
    <property type="evidence" value="ECO:0007669"/>
    <property type="project" value="UniProtKB-KW"/>
</dbReference>
<dbReference type="PANTHER" id="PTHR43876:SF7">
    <property type="entry name" value="UBIQUINONE BIOSYNTHESIS MONOOXYGENASE COQ6, MITOCHONDRIAL"/>
    <property type="match status" value="1"/>
</dbReference>